<protein>
    <submittedName>
        <fullName evidence="1">Uncharacterized protein</fullName>
    </submittedName>
</protein>
<evidence type="ECO:0000313" key="2">
    <source>
        <dbReference type="Proteomes" id="UP000821845"/>
    </source>
</evidence>
<comment type="caution">
    <text evidence="1">The sequence shown here is derived from an EMBL/GenBank/DDBJ whole genome shotgun (WGS) entry which is preliminary data.</text>
</comment>
<proteinExistence type="predicted"/>
<sequence length="297" mass="33309">MIRLNLKYLHWIIERIFLSSFHRAAIITQEEIEYTPTGDAPKGNTKGKDSVAELHRVDKAWPSEGRIDFQDFSASYRPHALNDSLKRVTFTVNAREKVGIVGRTGAGKSSLVLALLRVLKSTGGRILIDNVDIATVPLSRLRTAITVIPQMFLICNQTHRFLPHSSQKVHRLDPSLVRGTLRANLDPMHRHSDEELWQVLRQAHLSDFVSSQPLKLMLETGDGGGKLSAGQRQLVCLARALLRNSRILVLDEATSQMDGDTDSLIQATLRDSFANFTLLTVAHRLHTVLDYDKYVTS</sequence>
<organism evidence="1 2">
    <name type="scientific">Hyalomma asiaticum</name>
    <name type="common">Tick</name>
    <dbReference type="NCBI Taxonomy" id="266040"/>
    <lineage>
        <taxon>Eukaryota</taxon>
        <taxon>Metazoa</taxon>
        <taxon>Ecdysozoa</taxon>
        <taxon>Arthropoda</taxon>
        <taxon>Chelicerata</taxon>
        <taxon>Arachnida</taxon>
        <taxon>Acari</taxon>
        <taxon>Parasitiformes</taxon>
        <taxon>Ixodida</taxon>
        <taxon>Ixodoidea</taxon>
        <taxon>Ixodidae</taxon>
        <taxon>Hyalomminae</taxon>
        <taxon>Hyalomma</taxon>
    </lineage>
</organism>
<reference evidence="1" key="1">
    <citation type="submission" date="2020-05" db="EMBL/GenBank/DDBJ databases">
        <title>Large-scale comparative analyses of tick genomes elucidate their genetic diversity and vector capacities.</title>
        <authorList>
            <person name="Jia N."/>
            <person name="Wang J."/>
            <person name="Shi W."/>
            <person name="Du L."/>
            <person name="Sun Y."/>
            <person name="Zhan W."/>
            <person name="Jiang J."/>
            <person name="Wang Q."/>
            <person name="Zhang B."/>
            <person name="Ji P."/>
            <person name="Sakyi L.B."/>
            <person name="Cui X."/>
            <person name="Yuan T."/>
            <person name="Jiang B."/>
            <person name="Yang W."/>
            <person name="Lam T.T.-Y."/>
            <person name="Chang Q."/>
            <person name="Ding S."/>
            <person name="Wang X."/>
            <person name="Zhu J."/>
            <person name="Ruan X."/>
            <person name="Zhao L."/>
            <person name="Wei J."/>
            <person name="Que T."/>
            <person name="Du C."/>
            <person name="Cheng J."/>
            <person name="Dai P."/>
            <person name="Han X."/>
            <person name="Huang E."/>
            <person name="Gao Y."/>
            <person name="Liu J."/>
            <person name="Shao H."/>
            <person name="Ye R."/>
            <person name="Li L."/>
            <person name="Wei W."/>
            <person name="Wang X."/>
            <person name="Wang C."/>
            <person name="Yang T."/>
            <person name="Huo Q."/>
            <person name="Li W."/>
            <person name="Guo W."/>
            <person name="Chen H."/>
            <person name="Zhou L."/>
            <person name="Ni X."/>
            <person name="Tian J."/>
            <person name="Zhou Y."/>
            <person name="Sheng Y."/>
            <person name="Liu T."/>
            <person name="Pan Y."/>
            <person name="Xia L."/>
            <person name="Li J."/>
            <person name="Zhao F."/>
            <person name="Cao W."/>
        </authorList>
    </citation>
    <scope>NUCLEOTIDE SEQUENCE</scope>
    <source>
        <strain evidence="1">Hyas-2018</strain>
    </source>
</reference>
<keyword evidence="2" id="KW-1185">Reference proteome</keyword>
<name>A0ACB7RLD7_HYAAI</name>
<dbReference type="Proteomes" id="UP000821845">
    <property type="component" value="Chromosome 9"/>
</dbReference>
<accession>A0ACB7RLD7</accession>
<evidence type="ECO:0000313" key="1">
    <source>
        <dbReference type="EMBL" id="KAH6923288.1"/>
    </source>
</evidence>
<gene>
    <name evidence="1" type="ORF">HPB50_026412</name>
</gene>
<dbReference type="EMBL" id="CM023489">
    <property type="protein sequence ID" value="KAH6923288.1"/>
    <property type="molecule type" value="Genomic_DNA"/>
</dbReference>